<comment type="similarity">
    <text evidence="1 5">Belongs to the iron/ascorbate-dependent oxidoreductase family.</text>
</comment>
<keyword evidence="2 5" id="KW-0479">Metal-binding</keyword>
<feature type="domain" description="Fe2OG dioxygenase" evidence="6">
    <location>
        <begin position="178"/>
        <end position="281"/>
    </location>
</feature>
<comment type="caution">
    <text evidence="7">The sequence shown here is derived from an EMBL/GenBank/DDBJ whole genome shotgun (WGS) entry which is preliminary data.</text>
</comment>
<accession>A0A4Y7U0E4</accession>
<evidence type="ECO:0000313" key="7">
    <source>
        <dbReference type="EMBL" id="TEB39731.1"/>
    </source>
</evidence>
<dbReference type="EMBL" id="QPFP01000001">
    <property type="protein sequence ID" value="TEB39731.1"/>
    <property type="molecule type" value="Genomic_DNA"/>
</dbReference>
<organism evidence="7 8">
    <name type="scientific">Coprinellus micaceus</name>
    <name type="common">Glistening ink-cap mushroom</name>
    <name type="synonym">Coprinus micaceus</name>
    <dbReference type="NCBI Taxonomy" id="71717"/>
    <lineage>
        <taxon>Eukaryota</taxon>
        <taxon>Fungi</taxon>
        <taxon>Dikarya</taxon>
        <taxon>Basidiomycota</taxon>
        <taxon>Agaricomycotina</taxon>
        <taxon>Agaricomycetes</taxon>
        <taxon>Agaricomycetidae</taxon>
        <taxon>Agaricales</taxon>
        <taxon>Agaricineae</taxon>
        <taxon>Psathyrellaceae</taxon>
        <taxon>Coprinellus</taxon>
    </lineage>
</organism>
<dbReference type="Pfam" id="PF14226">
    <property type="entry name" value="DIOX_N"/>
    <property type="match status" value="1"/>
</dbReference>
<dbReference type="Gene3D" id="2.60.120.330">
    <property type="entry name" value="B-lactam Antibiotic, Isopenicillin N Synthase, Chain"/>
    <property type="match status" value="1"/>
</dbReference>
<dbReference type="GO" id="GO:0016491">
    <property type="term" value="F:oxidoreductase activity"/>
    <property type="evidence" value="ECO:0007669"/>
    <property type="project" value="UniProtKB-KW"/>
</dbReference>
<dbReference type="OrthoDB" id="288590at2759"/>
<name>A0A4Y7U0E4_COPMI</name>
<dbReference type="InterPro" id="IPR044861">
    <property type="entry name" value="IPNS-like_FE2OG_OXY"/>
</dbReference>
<dbReference type="GO" id="GO:0046872">
    <property type="term" value="F:metal ion binding"/>
    <property type="evidence" value="ECO:0007669"/>
    <property type="project" value="UniProtKB-KW"/>
</dbReference>
<dbReference type="Proteomes" id="UP000298030">
    <property type="component" value="Unassembled WGS sequence"/>
</dbReference>
<dbReference type="InterPro" id="IPR005123">
    <property type="entry name" value="Oxoglu/Fe-dep_dioxygenase_dom"/>
</dbReference>
<dbReference type="SUPFAM" id="SSF51197">
    <property type="entry name" value="Clavaminate synthase-like"/>
    <property type="match status" value="1"/>
</dbReference>
<dbReference type="InterPro" id="IPR026992">
    <property type="entry name" value="DIOX_N"/>
</dbReference>
<evidence type="ECO:0000259" key="6">
    <source>
        <dbReference type="PROSITE" id="PS51471"/>
    </source>
</evidence>
<dbReference type="PANTHER" id="PTHR10209:SF881">
    <property type="entry name" value="FI07970P-RELATED"/>
    <property type="match status" value="1"/>
</dbReference>
<dbReference type="AlphaFoldDB" id="A0A4Y7U0E4"/>
<evidence type="ECO:0000256" key="5">
    <source>
        <dbReference type="RuleBase" id="RU003682"/>
    </source>
</evidence>
<gene>
    <name evidence="7" type="ORF">FA13DRAFT_1784421</name>
</gene>
<evidence type="ECO:0000256" key="1">
    <source>
        <dbReference type="ARBA" id="ARBA00008056"/>
    </source>
</evidence>
<keyword evidence="4 5" id="KW-0408">Iron</keyword>
<keyword evidence="3 5" id="KW-0560">Oxidoreductase</keyword>
<evidence type="ECO:0000256" key="2">
    <source>
        <dbReference type="ARBA" id="ARBA00022723"/>
    </source>
</evidence>
<dbReference type="STRING" id="71717.A0A4Y7U0E4"/>
<dbReference type="InterPro" id="IPR027443">
    <property type="entry name" value="IPNS-like_sf"/>
</dbReference>
<sequence length="335" mass="37335">MSAFKLSQLPIIDIAPFLNDSPSDAKARLAASAALHRACVEFGFFYLDIQAYVNPSEPEELARLGKEFFGLPQEEKDKLALKNQDYARGYAKLKENVTNGKADNHEGIDFYKPVENPDKTKPVWGENQWPTVPGFREKYDTWVEKMKKLGTIVMRAMADGLGLSAEEQEDLLNQVNDSFWVMRVIGYPPLPDDHDGVSCGAHKDYGCLTFLYADPTPSALQVFLRQPGAKETDNHGLPREQGDEEGVWINADPIPGCVSTLHRVVHRGSNYRVSVPFFFEPNFDALVKPIPGALRKKAQETGELEGEPAHESVVYGEFLLAKVGNNFSTEGPGRY</sequence>
<keyword evidence="8" id="KW-1185">Reference proteome</keyword>
<dbReference type="PANTHER" id="PTHR10209">
    <property type="entry name" value="OXIDOREDUCTASE, 2OG-FE II OXYGENASE FAMILY PROTEIN"/>
    <property type="match status" value="1"/>
</dbReference>
<reference evidence="7 8" key="1">
    <citation type="journal article" date="2019" name="Nat. Ecol. Evol.">
        <title>Megaphylogeny resolves global patterns of mushroom evolution.</title>
        <authorList>
            <person name="Varga T."/>
            <person name="Krizsan K."/>
            <person name="Foldi C."/>
            <person name="Dima B."/>
            <person name="Sanchez-Garcia M."/>
            <person name="Sanchez-Ramirez S."/>
            <person name="Szollosi G.J."/>
            <person name="Szarkandi J.G."/>
            <person name="Papp V."/>
            <person name="Albert L."/>
            <person name="Andreopoulos W."/>
            <person name="Angelini C."/>
            <person name="Antonin V."/>
            <person name="Barry K.W."/>
            <person name="Bougher N.L."/>
            <person name="Buchanan P."/>
            <person name="Buyck B."/>
            <person name="Bense V."/>
            <person name="Catcheside P."/>
            <person name="Chovatia M."/>
            <person name="Cooper J."/>
            <person name="Damon W."/>
            <person name="Desjardin D."/>
            <person name="Finy P."/>
            <person name="Geml J."/>
            <person name="Haridas S."/>
            <person name="Hughes K."/>
            <person name="Justo A."/>
            <person name="Karasinski D."/>
            <person name="Kautmanova I."/>
            <person name="Kiss B."/>
            <person name="Kocsube S."/>
            <person name="Kotiranta H."/>
            <person name="LaButti K.M."/>
            <person name="Lechner B.E."/>
            <person name="Liimatainen K."/>
            <person name="Lipzen A."/>
            <person name="Lukacs Z."/>
            <person name="Mihaltcheva S."/>
            <person name="Morgado L.N."/>
            <person name="Niskanen T."/>
            <person name="Noordeloos M.E."/>
            <person name="Ohm R.A."/>
            <person name="Ortiz-Santana B."/>
            <person name="Ovrebo C."/>
            <person name="Racz N."/>
            <person name="Riley R."/>
            <person name="Savchenko A."/>
            <person name="Shiryaev A."/>
            <person name="Soop K."/>
            <person name="Spirin V."/>
            <person name="Szebenyi C."/>
            <person name="Tomsovsky M."/>
            <person name="Tulloss R.E."/>
            <person name="Uehling J."/>
            <person name="Grigoriev I.V."/>
            <person name="Vagvolgyi C."/>
            <person name="Papp T."/>
            <person name="Martin F.M."/>
            <person name="Miettinen O."/>
            <person name="Hibbett D.S."/>
            <person name="Nagy L.G."/>
        </authorList>
    </citation>
    <scope>NUCLEOTIDE SEQUENCE [LARGE SCALE GENOMIC DNA]</scope>
    <source>
        <strain evidence="7 8">FP101781</strain>
    </source>
</reference>
<proteinExistence type="inferred from homology"/>
<evidence type="ECO:0000313" key="8">
    <source>
        <dbReference type="Proteomes" id="UP000298030"/>
    </source>
</evidence>
<dbReference type="Pfam" id="PF03171">
    <property type="entry name" value="2OG-FeII_Oxy"/>
    <property type="match status" value="1"/>
</dbReference>
<evidence type="ECO:0000256" key="3">
    <source>
        <dbReference type="ARBA" id="ARBA00023002"/>
    </source>
</evidence>
<protein>
    <submittedName>
        <fullName evidence="7">Clavaminate synthase-like protein</fullName>
    </submittedName>
</protein>
<evidence type="ECO:0000256" key="4">
    <source>
        <dbReference type="ARBA" id="ARBA00023004"/>
    </source>
</evidence>
<dbReference type="PROSITE" id="PS51471">
    <property type="entry name" value="FE2OG_OXY"/>
    <property type="match status" value="1"/>
</dbReference>